<comment type="caution">
    <text evidence="3">The sequence shown here is derived from an EMBL/GenBank/DDBJ whole genome shotgun (WGS) entry which is preliminary data.</text>
</comment>
<proteinExistence type="predicted"/>
<dbReference type="GO" id="GO:0016020">
    <property type="term" value="C:membrane"/>
    <property type="evidence" value="ECO:0007669"/>
    <property type="project" value="InterPro"/>
</dbReference>
<dbReference type="OrthoDB" id="610608at2759"/>
<dbReference type="GO" id="GO:0050105">
    <property type="term" value="F:L-gulonolactone oxidase activity"/>
    <property type="evidence" value="ECO:0007669"/>
    <property type="project" value="UniProtKB-EC"/>
</dbReference>
<keyword evidence="1 3" id="KW-0560">Oxidoreductase</keyword>
<sequence>MNIPHTTHVYPAKKAKVVNSFIKLSELFLNKTALKVLAESHFETELSWYPFNSVTDAEANEYIKTSKVPSTWNINNDLIWIRTVDIIPNDNKVTLKGITFLPTKGSLSGSNVTGLLRGRAALKLPKNLDTVSYHYLLDAFPVLDIPKHGTETSAAFIMNIDKDFDRAARAIKFMVDATDKHIKKFGTTPLNAFLPRFVKNDNCYLCPANNYIKQHNDNGHSMVIDFLAPPTQNGFYETAEKFVHYFKNGKDRVRPHWAKRHDNIKGIVDIIHSSYGNNLELYMKQKQLSGLDPTGVFMNSYLNQIFCTRGLEKYCGYEV</sequence>
<accession>A0A812CJ38</accession>
<evidence type="ECO:0000256" key="1">
    <source>
        <dbReference type="ARBA" id="ARBA00023002"/>
    </source>
</evidence>
<dbReference type="Pfam" id="PF04030">
    <property type="entry name" value="ALO"/>
    <property type="match status" value="1"/>
</dbReference>
<organism evidence="3 4">
    <name type="scientific">Acanthosepion pharaonis</name>
    <name type="common">Pharaoh cuttlefish</name>
    <name type="synonym">Sepia pharaonis</name>
    <dbReference type="NCBI Taxonomy" id="158019"/>
    <lineage>
        <taxon>Eukaryota</taxon>
        <taxon>Metazoa</taxon>
        <taxon>Spiralia</taxon>
        <taxon>Lophotrochozoa</taxon>
        <taxon>Mollusca</taxon>
        <taxon>Cephalopoda</taxon>
        <taxon>Coleoidea</taxon>
        <taxon>Decapodiformes</taxon>
        <taxon>Sepiida</taxon>
        <taxon>Sepiina</taxon>
        <taxon>Sepiidae</taxon>
        <taxon>Acanthosepion</taxon>
    </lineage>
</organism>
<dbReference type="GO" id="GO:0003885">
    <property type="term" value="F:D-arabinono-1,4-lactone oxidase activity"/>
    <property type="evidence" value="ECO:0007669"/>
    <property type="project" value="InterPro"/>
</dbReference>
<dbReference type="EC" id="1.1.3.8" evidence="3"/>
<gene>
    <name evidence="3" type="ORF">SPHA_36647</name>
</gene>
<evidence type="ECO:0000259" key="2">
    <source>
        <dbReference type="Pfam" id="PF04030"/>
    </source>
</evidence>
<evidence type="ECO:0000313" key="3">
    <source>
        <dbReference type="EMBL" id="CAE1269573.1"/>
    </source>
</evidence>
<feature type="domain" description="D-arabinono-1,4-lactone oxidase C-terminal" evidence="2">
    <location>
        <begin position="196"/>
        <end position="304"/>
    </location>
</feature>
<reference evidence="3" key="1">
    <citation type="submission" date="2021-01" db="EMBL/GenBank/DDBJ databases">
        <authorList>
            <person name="Li R."/>
            <person name="Bekaert M."/>
        </authorList>
    </citation>
    <scope>NUCLEOTIDE SEQUENCE</scope>
    <source>
        <strain evidence="3">Farmed</strain>
    </source>
</reference>
<evidence type="ECO:0000313" key="4">
    <source>
        <dbReference type="Proteomes" id="UP000597762"/>
    </source>
</evidence>
<dbReference type="AlphaFoldDB" id="A0A812CJ38"/>
<name>A0A812CJ38_ACAPH</name>
<dbReference type="Proteomes" id="UP000597762">
    <property type="component" value="Unassembled WGS sequence"/>
</dbReference>
<keyword evidence="4" id="KW-1185">Reference proteome</keyword>
<dbReference type="InterPro" id="IPR007173">
    <property type="entry name" value="ALO_C"/>
</dbReference>
<dbReference type="EMBL" id="CAHIKZ030001612">
    <property type="protein sequence ID" value="CAE1269573.1"/>
    <property type="molecule type" value="Genomic_DNA"/>
</dbReference>
<protein>
    <submittedName>
        <fullName evidence="3">GULO</fullName>
        <ecNumber evidence="3">1.1.3.8</ecNumber>
    </submittedName>
</protein>